<keyword evidence="6 8" id="KW-1133">Transmembrane helix</keyword>
<evidence type="ECO:0000256" key="4">
    <source>
        <dbReference type="ARBA" id="ARBA00022475"/>
    </source>
</evidence>
<keyword evidence="5 8" id="KW-0812">Transmembrane</keyword>
<keyword evidence="10" id="KW-1185">Reference proteome</keyword>
<dbReference type="PANTHER" id="PTHR34584:SF1">
    <property type="entry name" value="NA(+)_H(+) ANTIPORTER SUBUNIT E1"/>
    <property type="match status" value="1"/>
</dbReference>
<feature type="transmembrane region" description="Helical" evidence="8">
    <location>
        <begin position="21"/>
        <end position="42"/>
    </location>
</feature>
<gene>
    <name evidence="9" type="ORF">SAMN05443428_10564</name>
</gene>
<evidence type="ECO:0000256" key="6">
    <source>
        <dbReference type="ARBA" id="ARBA00022989"/>
    </source>
</evidence>
<evidence type="ECO:0000313" key="10">
    <source>
        <dbReference type="Proteomes" id="UP000190105"/>
    </source>
</evidence>
<comment type="similarity">
    <text evidence="2">Belongs to the CPA3 antiporters (TC 2.A.63) subunit E family.</text>
</comment>
<keyword evidence="3" id="KW-0050">Antiport</keyword>
<evidence type="ECO:0000256" key="8">
    <source>
        <dbReference type="SAM" id="Phobius"/>
    </source>
</evidence>
<evidence type="ECO:0000256" key="5">
    <source>
        <dbReference type="ARBA" id="ARBA00022692"/>
    </source>
</evidence>
<protein>
    <submittedName>
        <fullName evidence="9">Multicomponent Na+:H+ antiporter subunit E</fullName>
    </submittedName>
</protein>
<proteinExistence type="inferred from homology"/>
<keyword evidence="7 8" id="KW-0472">Membrane</keyword>
<dbReference type="PIRSF" id="PIRSF019239">
    <property type="entry name" value="MrpE"/>
    <property type="match status" value="1"/>
</dbReference>
<dbReference type="Proteomes" id="UP000190105">
    <property type="component" value="Unassembled WGS sequence"/>
</dbReference>
<feature type="transmembrane region" description="Helical" evidence="8">
    <location>
        <begin position="48"/>
        <end position="67"/>
    </location>
</feature>
<accession>A0A1T4X2G9</accession>
<dbReference type="PANTHER" id="PTHR34584">
    <property type="entry name" value="NA(+)/H(+) ANTIPORTER SUBUNIT E1"/>
    <property type="match status" value="1"/>
</dbReference>
<keyword evidence="4" id="KW-1003">Cell membrane</keyword>
<dbReference type="EMBL" id="FUYH01000005">
    <property type="protein sequence ID" value="SKA83275.1"/>
    <property type="molecule type" value="Genomic_DNA"/>
</dbReference>
<dbReference type="GO" id="GO:0008324">
    <property type="term" value="F:monoatomic cation transmembrane transporter activity"/>
    <property type="evidence" value="ECO:0007669"/>
    <property type="project" value="InterPro"/>
</dbReference>
<comment type="subcellular location">
    <subcellularLocation>
        <location evidence="1">Cell membrane</location>
        <topology evidence="1">Multi-pass membrane protein</topology>
    </subcellularLocation>
</comment>
<reference evidence="10" key="1">
    <citation type="submission" date="2017-02" db="EMBL/GenBank/DDBJ databases">
        <authorList>
            <person name="Varghese N."/>
            <person name="Submissions S."/>
        </authorList>
    </citation>
    <scope>NUCLEOTIDE SEQUENCE [LARGE SCALE GENOMIC DNA]</scope>
    <source>
        <strain evidence="10">USBA 833</strain>
    </source>
</reference>
<dbReference type="OrthoDB" id="9800498at2"/>
<evidence type="ECO:0000256" key="2">
    <source>
        <dbReference type="ARBA" id="ARBA00006228"/>
    </source>
</evidence>
<evidence type="ECO:0000256" key="3">
    <source>
        <dbReference type="ARBA" id="ARBA00022449"/>
    </source>
</evidence>
<dbReference type="GO" id="GO:0005886">
    <property type="term" value="C:plasma membrane"/>
    <property type="evidence" value="ECO:0007669"/>
    <property type="project" value="UniProtKB-SubCell"/>
</dbReference>
<dbReference type="GO" id="GO:0015297">
    <property type="term" value="F:antiporter activity"/>
    <property type="evidence" value="ECO:0007669"/>
    <property type="project" value="UniProtKB-KW"/>
</dbReference>
<evidence type="ECO:0000256" key="1">
    <source>
        <dbReference type="ARBA" id="ARBA00004651"/>
    </source>
</evidence>
<evidence type="ECO:0000256" key="7">
    <source>
        <dbReference type="ARBA" id="ARBA00023136"/>
    </source>
</evidence>
<dbReference type="Pfam" id="PF01899">
    <property type="entry name" value="MNHE"/>
    <property type="match status" value="1"/>
</dbReference>
<organism evidence="9 10">
    <name type="scientific">Caloramator quimbayensis</name>
    <dbReference type="NCBI Taxonomy" id="1147123"/>
    <lineage>
        <taxon>Bacteria</taxon>
        <taxon>Bacillati</taxon>
        <taxon>Bacillota</taxon>
        <taxon>Clostridia</taxon>
        <taxon>Eubacteriales</taxon>
        <taxon>Clostridiaceae</taxon>
        <taxon>Caloramator</taxon>
    </lineage>
</organism>
<evidence type="ECO:0000313" key="9">
    <source>
        <dbReference type="EMBL" id="SKA83275.1"/>
    </source>
</evidence>
<dbReference type="AlphaFoldDB" id="A0A1T4X2G9"/>
<sequence length="189" mass="21050">MIYLKKTEKLEKGGVCLKKTSLSAVISTFILCFVFYMLFTFAFNLEEILVGAVVSLIVAVFTAKFFIHDNPFYLFSTSRFGSLLRYVLLIFPKELLKANIDVAKRALNPSLPVKPGIVKVPSDLKSEYALSMLANSITLTPGTITMDIAEEDGKNYYYIHWIDVATTNSEKAGETIKGTLEKGIGGIWK</sequence>
<name>A0A1T4X2G9_9CLOT</name>
<dbReference type="STRING" id="1147123.SAMN05443428_10564"/>
<dbReference type="InterPro" id="IPR002758">
    <property type="entry name" value="Cation_antiport_E"/>
</dbReference>
<keyword evidence="3" id="KW-0813">Transport</keyword>